<dbReference type="AlphaFoldDB" id="A0A6J5CD62"/>
<sequence length="313" mass="35939">MQRKLSNAPSTSGRAFAGTNLTPFLAFNTRYCWQCRDQFPAKDATAVRLECGLEVYYCPTHAPALAKPVPRLLQKNRKTVVVRFCYTEHMIPPRCRKPRPTFHEDGEIEIGITEVTGDDAPVALRAHGTFIHRDDASYAVEYRWWKGRLWTSLNVDGNGEPRGRYASEDNWDWPVWEPVLDLRLGSKNQSYDFLYHEPHGLSREEVTRRLRAFAREHLIVDGIAYRPRDEPRYVVQTFGFGCNHGGTGVFVTSAYNSNIKRSHYFSLQDRDAAIALGTEIATRRKDTDSLPMQISGPTWEIHIPEAVRIRSRR</sequence>
<proteinExistence type="predicted"/>
<evidence type="ECO:0000313" key="1">
    <source>
        <dbReference type="EMBL" id="CAB3731736.1"/>
    </source>
</evidence>
<dbReference type="RefSeq" id="WP_035478352.1">
    <property type="nucleotide sequence ID" value="NZ_CADFGL010000041.1"/>
</dbReference>
<organism evidence="1 2">
    <name type="scientific">Paraburkholderia phenoliruptrix</name>
    <dbReference type="NCBI Taxonomy" id="252970"/>
    <lineage>
        <taxon>Bacteria</taxon>
        <taxon>Pseudomonadati</taxon>
        <taxon>Pseudomonadota</taxon>
        <taxon>Betaproteobacteria</taxon>
        <taxon>Burkholderiales</taxon>
        <taxon>Burkholderiaceae</taxon>
        <taxon>Paraburkholderia</taxon>
    </lineage>
</organism>
<dbReference type="Proteomes" id="UP000494249">
    <property type="component" value="Unassembled WGS sequence"/>
</dbReference>
<protein>
    <submittedName>
        <fullName evidence="1">Uncharacterized protein</fullName>
    </submittedName>
</protein>
<name>A0A6J5CD62_9BURK</name>
<reference evidence="1 2" key="1">
    <citation type="submission" date="2020-04" db="EMBL/GenBank/DDBJ databases">
        <authorList>
            <person name="De Canck E."/>
        </authorList>
    </citation>
    <scope>NUCLEOTIDE SEQUENCE [LARGE SCALE GENOMIC DNA]</scope>
    <source>
        <strain evidence="1 2">LMG 22037</strain>
    </source>
</reference>
<gene>
    <name evidence="1" type="ORF">LMG22037_05637</name>
</gene>
<accession>A0A6J5CD62</accession>
<evidence type="ECO:0000313" key="2">
    <source>
        <dbReference type="Proteomes" id="UP000494249"/>
    </source>
</evidence>
<dbReference type="EMBL" id="CADIKB010000043">
    <property type="protein sequence ID" value="CAB3731736.1"/>
    <property type="molecule type" value="Genomic_DNA"/>
</dbReference>